<evidence type="ECO:0000256" key="1">
    <source>
        <dbReference type="ARBA" id="ARBA00023157"/>
    </source>
</evidence>
<proteinExistence type="inferred from homology"/>
<evidence type="ECO:0000313" key="7">
    <source>
        <dbReference type="EMBL" id="GAA96792.1"/>
    </source>
</evidence>
<dbReference type="InterPro" id="IPR029058">
    <property type="entry name" value="AB_hydrolase_fold"/>
</dbReference>
<keyword evidence="5" id="KW-0732">Signal</keyword>
<dbReference type="PANTHER" id="PTHR45856">
    <property type="entry name" value="ALPHA/BETA-HYDROLASES SUPERFAMILY PROTEIN"/>
    <property type="match status" value="1"/>
</dbReference>
<evidence type="ECO:0000256" key="4">
    <source>
        <dbReference type="ARBA" id="ARBA00048461"/>
    </source>
</evidence>
<dbReference type="AlphaFoldDB" id="G7E1T2"/>
<organism evidence="7 8">
    <name type="scientific">Mixia osmundae (strain CBS 9802 / IAM 14324 / JCM 22182 / KY 12970)</name>
    <dbReference type="NCBI Taxonomy" id="764103"/>
    <lineage>
        <taxon>Eukaryota</taxon>
        <taxon>Fungi</taxon>
        <taxon>Dikarya</taxon>
        <taxon>Basidiomycota</taxon>
        <taxon>Pucciniomycotina</taxon>
        <taxon>Mixiomycetes</taxon>
        <taxon>Mixiales</taxon>
        <taxon>Mixiaceae</taxon>
        <taxon>Mixia</taxon>
    </lineage>
</organism>
<gene>
    <name evidence="7" type="primary">Mo03463</name>
    <name evidence="7" type="ORF">E5Q_03463</name>
</gene>
<dbReference type="EMBL" id="BABT02000106">
    <property type="protein sequence ID" value="GAA96792.1"/>
    <property type="molecule type" value="Genomic_DNA"/>
</dbReference>
<comment type="caution">
    <text evidence="7">The sequence shown here is derived from an EMBL/GenBank/DDBJ whole genome shotgun (WGS) entry which is preliminary data.</text>
</comment>
<dbReference type="eggNOG" id="KOG4569">
    <property type="taxonomic scope" value="Eukaryota"/>
</dbReference>
<dbReference type="Proteomes" id="UP000009131">
    <property type="component" value="Unassembled WGS sequence"/>
</dbReference>
<evidence type="ECO:0000256" key="3">
    <source>
        <dbReference type="ARBA" id="ARBA00047591"/>
    </source>
</evidence>
<accession>G7E1T2</accession>
<sequence>MKLISCVALLFVSTTIAAPLENLPQLDAISSRIRDHARLAMAAYGDPQTNCTFPGFQVITSFDSDLDQGGYIALLPSRREVVIVFRGSSSVENYAADLAIKPLPFDLPGCTVNCSAHAGSLANFVSAQAATQGFRQALSAAAESQYQIAIIGHSLGAAVASIAALGFIAARVPIVLSTFGQFRTVSPNAAKLLSSLGNNAARTVHDLDIVPGLIAESDDYSHWSPSYFMGDLPFDAPLIMPCLSQDGFPCSGGLSIKDHSHYVVQTGSC</sequence>
<reference evidence="7 8" key="1">
    <citation type="journal article" date="2011" name="J. Gen. Appl. Microbiol.">
        <title>Draft genome sequencing of the enigmatic basidiomycete Mixia osmundae.</title>
        <authorList>
            <person name="Nishida H."/>
            <person name="Nagatsuka Y."/>
            <person name="Sugiyama J."/>
        </authorList>
    </citation>
    <scope>NUCLEOTIDE SEQUENCE [LARGE SCALE GENOMIC DNA]</scope>
    <source>
        <strain evidence="8">CBS 9802 / IAM 14324 / JCM 22182 / KY 12970</strain>
    </source>
</reference>
<dbReference type="Pfam" id="PF01764">
    <property type="entry name" value="Lipase_3"/>
    <property type="match status" value="1"/>
</dbReference>
<dbReference type="Gene3D" id="3.40.50.1820">
    <property type="entry name" value="alpha/beta hydrolase"/>
    <property type="match status" value="1"/>
</dbReference>
<feature type="domain" description="Fungal lipase-type" evidence="6">
    <location>
        <begin position="82"/>
        <end position="214"/>
    </location>
</feature>
<dbReference type="SUPFAM" id="SSF53474">
    <property type="entry name" value="alpha/beta-Hydrolases"/>
    <property type="match status" value="1"/>
</dbReference>
<dbReference type="PANTHER" id="PTHR45856:SF25">
    <property type="entry name" value="FUNGAL LIPASE-LIKE DOMAIN-CONTAINING PROTEIN"/>
    <property type="match status" value="1"/>
</dbReference>
<dbReference type="HOGENOM" id="CLU_1034726_0_0_1"/>
<feature type="chain" id="PRO_5009955663" description="Fungal lipase-type domain-containing protein" evidence="5">
    <location>
        <begin position="18"/>
        <end position="269"/>
    </location>
</feature>
<keyword evidence="8" id="KW-1185">Reference proteome</keyword>
<protein>
    <recommendedName>
        <fullName evidence="6">Fungal lipase-type domain-containing protein</fullName>
    </recommendedName>
</protein>
<keyword evidence="1" id="KW-1015">Disulfide bond</keyword>
<comment type="catalytic activity">
    <reaction evidence="4">
        <text>a monoacylglycerol + H2O = glycerol + a fatty acid + H(+)</text>
        <dbReference type="Rhea" id="RHEA:15245"/>
        <dbReference type="ChEBI" id="CHEBI:15377"/>
        <dbReference type="ChEBI" id="CHEBI:15378"/>
        <dbReference type="ChEBI" id="CHEBI:17408"/>
        <dbReference type="ChEBI" id="CHEBI:17754"/>
        <dbReference type="ChEBI" id="CHEBI:28868"/>
    </reaction>
</comment>
<dbReference type="RefSeq" id="XP_014565300.1">
    <property type="nucleotide sequence ID" value="XM_014709814.1"/>
</dbReference>
<evidence type="ECO:0000313" key="8">
    <source>
        <dbReference type="Proteomes" id="UP000009131"/>
    </source>
</evidence>
<dbReference type="OMA" id="APLIMPC"/>
<dbReference type="InParanoid" id="G7E1T2"/>
<dbReference type="InterPro" id="IPR002921">
    <property type="entry name" value="Fungal_lipase-type"/>
</dbReference>
<reference evidence="7 8" key="2">
    <citation type="journal article" date="2012" name="Open Biol.">
        <title>Characteristics of nucleosomes and linker DNA regions on the genome of the basidiomycete Mixia osmundae revealed by mono- and dinucleosome mapping.</title>
        <authorList>
            <person name="Nishida H."/>
            <person name="Kondo S."/>
            <person name="Matsumoto T."/>
            <person name="Suzuki Y."/>
            <person name="Yoshikawa H."/>
            <person name="Taylor T.D."/>
            <person name="Sugiyama J."/>
        </authorList>
    </citation>
    <scope>NUCLEOTIDE SEQUENCE [LARGE SCALE GENOMIC DNA]</scope>
    <source>
        <strain evidence="8">CBS 9802 / IAM 14324 / JCM 22182 / KY 12970</strain>
    </source>
</reference>
<evidence type="ECO:0000256" key="2">
    <source>
        <dbReference type="ARBA" id="ARBA00043996"/>
    </source>
</evidence>
<name>G7E1T2_MIXOS</name>
<dbReference type="STRING" id="764103.G7E1T2"/>
<comment type="catalytic activity">
    <reaction evidence="3">
        <text>a diacylglycerol + H2O = a monoacylglycerol + a fatty acid + H(+)</text>
        <dbReference type="Rhea" id="RHEA:32731"/>
        <dbReference type="ChEBI" id="CHEBI:15377"/>
        <dbReference type="ChEBI" id="CHEBI:15378"/>
        <dbReference type="ChEBI" id="CHEBI:17408"/>
        <dbReference type="ChEBI" id="CHEBI:18035"/>
        <dbReference type="ChEBI" id="CHEBI:28868"/>
    </reaction>
</comment>
<dbReference type="GO" id="GO:0006629">
    <property type="term" value="P:lipid metabolic process"/>
    <property type="evidence" value="ECO:0007669"/>
    <property type="project" value="InterPro"/>
</dbReference>
<dbReference type="CDD" id="cd00519">
    <property type="entry name" value="Lipase_3"/>
    <property type="match status" value="1"/>
</dbReference>
<feature type="signal peptide" evidence="5">
    <location>
        <begin position="1"/>
        <end position="17"/>
    </location>
</feature>
<comment type="similarity">
    <text evidence="2">Belongs to the AB hydrolase superfamily. Lipase family. Class 3 subfamily.</text>
</comment>
<dbReference type="InterPro" id="IPR051218">
    <property type="entry name" value="Sec_MonoDiacylglyc_Lipase"/>
</dbReference>
<evidence type="ECO:0000256" key="5">
    <source>
        <dbReference type="SAM" id="SignalP"/>
    </source>
</evidence>
<evidence type="ECO:0000259" key="6">
    <source>
        <dbReference type="Pfam" id="PF01764"/>
    </source>
</evidence>
<dbReference type="OrthoDB" id="438440at2759"/>